<dbReference type="RefSeq" id="WP_210420281.1">
    <property type="nucleotide sequence ID" value="NZ_CP042997.1"/>
</dbReference>
<evidence type="ECO:0000259" key="3">
    <source>
        <dbReference type="Pfam" id="PF00561"/>
    </source>
</evidence>
<feature type="transmembrane region" description="Helical" evidence="2">
    <location>
        <begin position="84"/>
        <end position="107"/>
    </location>
</feature>
<dbReference type="EMBL" id="CP042997">
    <property type="protein sequence ID" value="QEH38421.1"/>
    <property type="molecule type" value="Genomic_DNA"/>
</dbReference>
<reference evidence="4 5" key="1">
    <citation type="submission" date="2019-08" db="EMBL/GenBank/DDBJ databases">
        <title>Deep-cultivation of Planctomycetes and their phenomic and genomic characterization uncovers novel biology.</title>
        <authorList>
            <person name="Wiegand S."/>
            <person name="Jogler M."/>
            <person name="Boedeker C."/>
            <person name="Pinto D."/>
            <person name="Vollmers J."/>
            <person name="Rivas-Marin E."/>
            <person name="Kohn T."/>
            <person name="Peeters S.H."/>
            <person name="Heuer A."/>
            <person name="Rast P."/>
            <person name="Oberbeckmann S."/>
            <person name="Bunk B."/>
            <person name="Jeske O."/>
            <person name="Meyerdierks A."/>
            <person name="Storesund J.E."/>
            <person name="Kallscheuer N."/>
            <person name="Luecker S."/>
            <person name="Lage O.M."/>
            <person name="Pohl T."/>
            <person name="Merkel B.J."/>
            <person name="Hornburger P."/>
            <person name="Mueller R.-W."/>
            <person name="Bruemmer F."/>
            <person name="Labrenz M."/>
            <person name="Spormann A.M."/>
            <person name="Op den Camp H."/>
            <person name="Overmann J."/>
            <person name="Amann R."/>
            <person name="Jetten M.S.M."/>
            <person name="Mascher T."/>
            <person name="Medema M.H."/>
            <person name="Devos D.P."/>
            <person name="Kaster A.-K."/>
            <person name="Ovreas L."/>
            <person name="Rohde M."/>
            <person name="Galperin M.Y."/>
            <person name="Jogler C."/>
        </authorList>
    </citation>
    <scope>NUCLEOTIDE SEQUENCE [LARGE SCALE GENOMIC DNA]</scope>
    <source>
        <strain evidence="4 5">OJF2</strain>
    </source>
</reference>
<keyword evidence="2" id="KW-0472">Membrane</keyword>
<evidence type="ECO:0000256" key="1">
    <source>
        <dbReference type="SAM" id="MobiDB-lite"/>
    </source>
</evidence>
<feature type="transmembrane region" description="Helical" evidence="2">
    <location>
        <begin position="6"/>
        <end position="29"/>
    </location>
</feature>
<proteinExistence type="predicted"/>
<dbReference type="PRINTS" id="PR00111">
    <property type="entry name" value="ABHYDROLASE"/>
</dbReference>
<dbReference type="KEGG" id="agv:OJF2_70220"/>
<organism evidence="4 5">
    <name type="scientific">Aquisphaera giovannonii</name>
    <dbReference type="NCBI Taxonomy" id="406548"/>
    <lineage>
        <taxon>Bacteria</taxon>
        <taxon>Pseudomonadati</taxon>
        <taxon>Planctomycetota</taxon>
        <taxon>Planctomycetia</taxon>
        <taxon>Isosphaerales</taxon>
        <taxon>Isosphaeraceae</taxon>
        <taxon>Aquisphaera</taxon>
    </lineage>
</organism>
<dbReference type="InterPro" id="IPR029058">
    <property type="entry name" value="AB_hydrolase_fold"/>
</dbReference>
<keyword evidence="2" id="KW-0812">Transmembrane</keyword>
<sequence>MPFMPFHILTIWLRGLLAIALIGAGAYLLKFWYDHRYVEVRVDRPAAEVRVDPSTSEDRADPRTPAPVVVRREPWQFGANRETAALLGGLALVALSIGGGSISYPLLRRAGGAEDDPDASPRGEVRRHRRPDGTDLHVELYGPEDGPTIVLTHGWGLDSREWNYAKRHLATGHRLIAWDLPGLGRSSQPADRDYSLEKLARDLDAVVGLAGGRPVTLVGHSIGGMINLTYCRLFPEALGTRVSGLIQVHTTYTNPVRTTGGAAFYTAVQKPLIEPLLHLTIALDPLAWLLNALSWLNGSAHRSTERSSFSGRETRGQLNFMARYTVKDRPAVLARGMLGMLRYDATETLGTIPVPALIVAGDRDRVTLTSASVTMANTIPRATLLQLEPARHGGHFEHHARFAEAVRAFVAASAEAPRLQPS</sequence>
<dbReference type="InterPro" id="IPR050266">
    <property type="entry name" value="AB_hydrolase_sf"/>
</dbReference>
<dbReference type="AlphaFoldDB" id="A0A5B9WEP3"/>
<evidence type="ECO:0000313" key="5">
    <source>
        <dbReference type="Proteomes" id="UP000324233"/>
    </source>
</evidence>
<dbReference type="Proteomes" id="UP000324233">
    <property type="component" value="Chromosome"/>
</dbReference>
<gene>
    <name evidence="4" type="ORF">OJF2_70220</name>
</gene>
<name>A0A5B9WEP3_9BACT</name>
<accession>A0A5B9WEP3</accession>
<keyword evidence="5" id="KW-1185">Reference proteome</keyword>
<evidence type="ECO:0000256" key="2">
    <source>
        <dbReference type="SAM" id="Phobius"/>
    </source>
</evidence>
<evidence type="ECO:0000313" key="4">
    <source>
        <dbReference type="EMBL" id="QEH38421.1"/>
    </source>
</evidence>
<keyword evidence="2" id="KW-1133">Transmembrane helix</keyword>
<dbReference type="PANTHER" id="PTHR43798:SF33">
    <property type="entry name" value="HYDROLASE, PUTATIVE (AFU_ORTHOLOGUE AFUA_2G14860)-RELATED"/>
    <property type="match status" value="1"/>
</dbReference>
<dbReference type="GO" id="GO:0016020">
    <property type="term" value="C:membrane"/>
    <property type="evidence" value="ECO:0007669"/>
    <property type="project" value="TreeGrafter"/>
</dbReference>
<feature type="domain" description="AB hydrolase-1" evidence="3">
    <location>
        <begin position="147"/>
        <end position="398"/>
    </location>
</feature>
<feature type="region of interest" description="Disordered" evidence="1">
    <location>
        <begin position="112"/>
        <end position="136"/>
    </location>
</feature>
<dbReference type="Pfam" id="PF00561">
    <property type="entry name" value="Abhydrolase_1"/>
    <property type="match status" value="1"/>
</dbReference>
<dbReference type="Gene3D" id="3.40.50.1820">
    <property type="entry name" value="alpha/beta hydrolase"/>
    <property type="match status" value="1"/>
</dbReference>
<dbReference type="EC" id="3.1.1.2" evidence="4"/>
<dbReference type="PANTHER" id="PTHR43798">
    <property type="entry name" value="MONOACYLGLYCEROL LIPASE"/>
    <property type="match status" value="1"/>
</dbReference>
<dbReference type="SUPFAM" id="SSF53474">
    <property type="entry name" value="alpha/beta-Hydrolases"/>
    <property type="match status" value="1"/>
</dbReference>
<dbReference type="InterPro" id="IPR000073">
    <property type="entry name" value="AB_hydrolase_1"/>
</dbReference>
<keyword evidence="4" id="KW-0378">Hydrolase</keyword>
<dbReference type="GO" id="GO:0004064">
    <property type="term" value="F:arylesterase activity"/>
    <property type="evidence" value="ECO:0007669"/>
    <property type="project" value="UniProtKB-EC"/>
</dbReference>
<protein>
    <submittedName>
        <fullName evidence="4">Arylesterase</fullName>
        <ecNumber evidence="4">3.1.1.2</ecNumber>
    </submittedName>
</protein>